<evidence type="ECO:0000256" key="2">
    <source>
        <dbReference type="SAM" id="Phobius"/>
    </source>
</evidence>
<keyword evidence="2" id="KW-0472">Membrane</keyword>
<evidence type="ECO:0000256" key="1">
    <source>
        <dbReference type="SAM" id="MobiDB-lite"/>
    </source>
</evidence>
<feature type="region of interest" description="Disordered" evidence="1">
    <location>
        <begin position="1"/>
        <end position="24"/>
    </location>
</feature>
<feature type="transmembrane region" description="Helical" evidence="2">
    <location>
        <begin position="69"/>
        <end position="89"/>
    </location>
</feature>
<protein>
    <submittedName>
        <fullName evidence="3">DUF4233 domain-containing protein</fullName>
    </submittedName>
</protein>
<dbReference type="InterPro" id="IPR025327">
    <property type="entry name" value="DUF4233"/>
</dbReference>
<evidence type="ECO:0000313" key="4">
    <source>
        <dbReference type="Proteomes" id="UP000318080"/>
    </source>
</evidence>
<feature type="transmembrane region" description="Helical" evidence="2">
    <location>
        <begin position="121"/>
        <end position="140"/>
    </location>
</feature>
<dbReference type="EMBL" id="VHIR01000008">
    <property type="protein sequence ID" value="TQE43515.1"/>
    <property type="molecule type" value="Genomic_DNA"/>
</dbReference>
<gene>
    <name evidence="3" type="ORF">EJK80_07040</name>
</gene>
<dbReference type="Proteomes" id="UP000318080">
    <property type="component" value="Unassembled WGS sequence"/>
</dbReference>
<keyword evidence="4" id="KW-1185">Reference proteome</keyword>
<keyword evidence="2" id="KW-0812">Transmembrane</keyword>
<dbReference type="RefSeq" id="WP_068802006.1">
    <property type="nucleotide sequence ID" value="NZ_JADPQA010000006.1"/>
</dbReference>
<feature type="transmembrane region" description="Helical" evidence="2">
    <location>
        <begin position="96"/>
        <end position="115"/>
    </location>
</feature>
<dbReference type="AlphaFoldDB" id="A0A540R6Z9"/>
<name>A0A540R6Z9_9CORY</name>
<evidence type="ECO:0000313" key="3">
    <source>
        <dbReference type="EMBL" id="TQE43515.1"/>
    </source>
</evidence>
<feature type="transmembrane region" description="Helical" evidence="2">
    <location>
        <begin position="42"/>
        <end position="63"/>
    </location>
</feature>
<sequence length="158" mass="17491">MTSRNNNRDDLRGKPRVESEVGPLGMGHAPAKDPLKQFTGMVLANGLTMEVITLVLALLALRMLYNGELWTTTTIALVGAWLAFHVIMFAFIKKPWALAVIFAGQIVGAAMGIFIHWSVLAVAIIFAMLWGLALYLRSIIVERMRRGYLTTQHLDAPN</sequence>
<organism evidence="3 4">
    <name type="scientific">Corynebacterium phoceense</name>
    <dbReference type="NCBI Taxonomy" id="1686286"/>
    <lineage>
        <taxon>Bacteria</taxon>
        <taxon>Bacillati</taxon>
        <taxon>Actinomycetota</taxon>
        <taxon>Actinomycetes</taxon>
        <taxon>Mycobacteriales</taxon>
        <taxon>Corynebacteriaceae</taxon>
        <taxon>Corynebacterium</taxon>
    </lineage>
</organism>
<dbReference type="STRING" id="1686286.GCA_900092335_02512"/>
<comment type="caution">
    <text evidence="3">The sequence shown here is derived from an EMBL/GenBank/DDBJ whole genome shotgun (WGS) entry which is preliminary data.</text>
</comment>
<proteinExistence type="predicted"/>
<dbReference type="GeneID" id="79853642"/>
<accession>A0A540R6Z9</accession>
<keyword evidence="2" id="KW-1133">Transmembrane helix</keyword>
<dbReference type="Pfam" id="PF14017">
    <property type="entry name" value="DUF4233"/>
    <property type="match status" value="1"/>
</dbReference>
<feature type="compositionally biased region" description="Basic and acidic residues" evidence="1">
    <location>
        <begin position="1"/>
        <end position="19"/>
    </location>
</feature>
<reference evidence="3 4" key="1">
    <citation type="submission" date="2019-06" db="EMBL/GenBank/DDBJ databases">
        <title>Draft genome of C. phoceense Strain 272.</title>
        <authorList>
            <person name="Pacheco L.G.C."/>
            <person name="Barberis C.M."/>
            <person name="Almuzara M.N."/>
            <person name="Traglia G.M."/>
            <person name="Santos C.S."/>
            <person name="Rocha D.J.P.G."/>
            <person name="Aguiar E.R.G.R."/>
            <person name="Vay C.A."/>
        </authorList>
    </citation>
    <scope>NUCLEOTIDE SEQUENCE [LARGE SCALE GENOMIC DNA]</scope>
    <source>
        <strain evidence="3 4">272</strain>
    </source>
</reference>